<dbReference type="Pfam" id="PF01476">
    <property type="entry name" value="LysM"/>
    <property type="match status" value="2"/>
</dbReference>
<name>A0A1Y1RU54_9SPIO</name>
<feature type="signal peptide" evidence="2">
    <location>
        <begin position="1"/>
        <end position="20"/>
    </location>
</feature>
<organism evidence="4 5">
    <name type="scientific">Marispirochaeta aestuarii</name>
    <dbReference type="NCBI Taxonomy" id="1963862"/>
    <lineage>
        <taxon>Bacteria</taxon>
        <taxon>Pseudomonadati</taxon>
        <taxon>Spirochaetota</taxon>
        <taxon>Spirochaetia</taxon>
        <taxon>Spirochaetales</taxon>
        <taxon>Spirochaetaceae</taxon>
        <taxon>Marispirochaeta</taxon>
    </lineage>
</organism>
<dbReference type="SUPFAM" id="SSF54106">
    <property type="entry name" value="LysM domain"/>
    <property type="match status" value="1"/>
</dbReference>
<accession>A0A1Y1RU54</accession>
<feature type="domain" description="LysM" evidence="3">
    <location>
        <begin position="77"/>
        <end position="121"/>
    </location>
</feature>
<evidence type="ECO:0000313" key="4">
    <source>
        <dbReference type="EMBL" id="ORC31834.1"/>
    </source>
</evidence>
<reference evidence="4 5" key="1">
    <citation type="submission" date="2017-03" db="EMBL/GenBank/DDBJ databases">
        <title>Draft Genome sequence of Marispirochaeta sp. strain JC444.</title>
        <authorList>
            <person name="Shivani Y."/>
            <person name="Subhash Y."/>
            <person name="Sasikala C."/>
            <person name="Ramana C."/>
        </authorList>
    </citation>
    <scope>NUCLEOTIDE SEQUENCE [LARGE SCALE GENOMIC DNA]</scope>
    <source>
        <strain evidence="4 5">JC444</strain>
    </source>
</reference>
<protein>
    <recommendedName>
        <fullName evidence="3">LysM domain-containing protein</fullName>
    </recommendedName>
</protein>
<dbReference type="InterPro" id="IPR011055">
    <property type="entry name" value="Dup_hybrid_motif"/>
</dbReference>
<proteinExistence type="inferred from homology"/>
<dbReference type="PROSITE" id="PS51782">
    <property type="entry name" value="LYSM"/>
    <property type="match status" value="2"/>
</dbReference>
<comment type="caution">
    <text evidence="4">The sequence shown here is derived from an EMBL/GenBank/DDBJ whole genome shotgun (WGS) entry which is preliminary data.</text>
</comment>
<dbReference type="InterPro" id="IPR018392">
    <property type="entry name" value="LysM"/>
</dbReference>
<evidence type="ECO:0000256" key="1">
    <source>
        <dbReference type="ARBA" id="ARBA00038420"/>
    </source>
</evidence>
<dbReference type="InterPro" id="IPR036779">
    <property type="entry name" value="LysM_dom_sf"/>
</dbReference>
<dbReference type="STRING" id="1963862.B4O97_16345"/>
<dbReference type="Gene3D" id="3.10.350.10">
    <property type="entry name" value="LysM domain"/>
    <property type="match status" value="2"/>
</dbReference>
<dbReference type="SUPFAM" id="SSF51261">
    <property type="entry name" value="Duplicated hybrid motif"/>
    <property type="match status" value="1"/>
</dbReference>
<evidence type="ECO:0000259" key="3">
    <source>
        <dbReference type="PROSITE" id="PS51782"/>
    </source>
</evidence>
<evidence type="ECO:0000256" key="2">
    <source>
        <dbReference type="SAM" id="SignalP"/>
    </source>
</evidence>
<feature type="chain" id="PRO_5012033488" description="LysM domain-containing protein" evidence="2">
    <location>
        <begin position="21"/>
        <end position="272"/>
    </location>
</feature>
<dbReference type="Pfam" id="PF01551">
    <property type="entry name" value="Peptidase_M23"/>
    <property type="match status" value="1"/>
</dbReference>
<dbReference type="InterPro" id="IPR050570">
    <property type="entry name" value="Cell_wall_metabolism_enzyme"/>
</dbReference>
<comment type="similarity">
    <text evidence="1">Belongs to the E.coli NlpD/Haemophilus LppB family.</text>
</comment>
<evidence type="ECO:0000313" key="5">
    <source>
        <dbReference type="Proteomes" id="UP000192343"/>
    </source>
</evidence>
<dbReference type="PANTHER" id="PTHR21666:SF263">
    <property type="entry name" value="MUREIN HYDROLASE ACTIVATOR NLPD"/>
    <property type="match status" value="1"/>
</dbReference>
<dbReference type="Proteomes" id="UP000192343">
    <property type="component" value="Unassembled WGS sequence"/>
</dbReference>
<dbReference type="SMART" id="SM00257">
    <property type="entry name" value="LysM"/>
    <property type="match status" value="2"/>
</dbReference>
<dbReference type="Gene3D" id="2.70.70.10">
    <property type="entry name" value="Glucose Permease (Domain IIA)"/>
    <property type="match status" value="1"/>
</dbReference>
<dbReference type="CDD" id="cd12797">
    <property type="entry name" value="M23_peptidase"/>
    <property type="match status" value="1"/>
</dbReference>
<dbReference type="AlphaFoldDB" id="A0A1Y1RU54"/>
<dbReference type="PANTHER" id="PTHR21666">
    <property type="entry name" value="PEPTIDASE-RELATED"/>
    <property type="match status" value="1"/>
</dbReference>
<keyword evidence="5" id="KW-1185">Reference proteome</keyword>
<sequence>MKRRHLISCLILCICAAAGADIYHTIKPGETLYRLSREYGVSVDELKTINDIDDVSDIRVGTRLLIRREQTSSSTFEKYTVEKGDTLYRIARNNDMSLSELLELNDLNEDHMLRVGEVLKIGTTEENSENGVTNQQAVAVNQPENGDENVSGDGKTEFFWPHQGERISLNGKLVGKEIKGLNGDPVVSVSSGKVIWVAPYHGYGKIIMVEAPDKHIFAYGGNGDTLVNVGDNVRPGQKLGLLGAGGSEGAAKAFFFVYRNGKPVDPESAPRK</sequence>
<gene>
    <name evidence="4" type="ORF">B4O97_16345</name>
</gene>
<dbReference type="CDD" id="cd00118">
    <property type="entry name" value="LysM"/>
    <property type="match status" value="2"/>
</dbReference>
<keyword evidence="2" id="KW-0732">Signal</keyword>
<dbReference type="EMBL" id="MWQY01000023">
    <property type="protein sequence ID" value="ORC31834.1"/>
    <property type="molecule type" value="Genomic_DNA"/>
</dbReference>
<dbReference type="GO" id="GO:0004222">
    <property type="term" value="F:metalloendopeptidase activity"/>
    <property type="evidence" value="ECO:0007669"/>
    <property type="project" value="TreeGrafter"/>
</dbReference>
<feature type="domain" description="LysM" evidence="3">
    <location>
        <begin position="22"/>
        <end position="66"/>
    </location>
</feature>
<dbReference type="InterPro" id="IPR016047">
    <property type="entry name" value="M23ase_b-sheet_dom"/>
</dbReference>